<evidence type="ECO:0000313" key="3">
    <source>
        <dbReference type="EMBL" id="AUQ99982.1"/>
    </source>
</evidence>
<name>A0A2I7LVH3_9RHOB</name>
<accession>A0A2I7LVH3</accession>
<keyword evidence="5" id="KW-1185">Reference proteome</keyword>
<dbReference type="RefSeq" id="WP_102873733.1">
    <property type="nucleotide sequence ID" value="NZ_CP010599.1"/>
</dbReference>
<dbReference type="EMBL" id="CP010725">
    <property type="protein sequence ID" value="AUQ99982.1"/>
    <property type="molecule type" value="Genomic_DNA"/>
</dbReference>
<dbReference type="InterPro" id="IPR009003">
    <property type="entry name" value="Peptidase_S1_PA"/>
</dbReference>
<dbReference type="PANTHER" id="PTHR36234:SF5">
    <property type="entry name" value="LYSYL ENDOPEPTIDASE"/>
    <property type="match status" value="1"/>
</dbReference>
<dbReference type="SUPFAM" id="SSF50494">
    <property type="entry name" value="Trypsin-like serine proteases"/>
    <property type="match status" value="1"/>
</dbReference>
<evidence type="ECO:0000313" key="4">
    <source>
        <dbReference type="Proteomes" id="UP000236447"/>
    </source>
</evidence>
<dbReference type="Gene3D" id="2.40.10.10">
    <property type="entry name" value="Trypsin-like serine proteases"/>
    <property type="match status" value="2"/>
</dbReference>
<dbReference type="Proteomes" id="UP000236536">
    <property type="component" value="Chromosome"/>
</dbReference>
<proteinExistence type="predicted"/>
<evidence type="ECO:0000256" key="1">
    <source>
        <dbReference type="SAM" id="SignalP"/>
    </source>
</evidence>
<dbReference type="Proteomes" id="UP000236447">
    <property type="component" value="Chromosome"/>
</dbReference>
<dbReference type="AlphaFoldDB" id="A0A2I7LVH3"/>
<reference evidence="4 5" key="2">
    <citation type="journal article" date="2017" name="Genome Biol. Evol.">
        <title>Trajectories and Drivers of Genome Evolution in Surface-Associated Marine Phaeobacter.</title>
        <authorList>
            <person name="Freese H.M."/>
            <person name="Sikorski J."/>
            <person name="Bunk B."/>
            <person name="Scheuner C."/>
            <person name="Meier-Kolthoff J.P."/>
            <person name="Sproer C."/>
            <person name="Gram L."/>
            <person name="Overmann J."/>
        </authorList>
    </citation>
    <scope>NUCLEOTIDE SEQUENCE [LARGE SCALE GENOMIC DNA]</scope>
    <source>
        <strain evidence="2 5">P66</strain>
        <strain evidence="3 4">P88</strain>
    </source>
</reference>
<protein>
    <submittedName>
        <fullName evidence="3">V8-like Glu-specific endopeptidase</fullName>
    </submittedName>
</protein>
<evidence type="ECO:0000313" key="2">
    <source>
        <dbReference type="EMBL" id="AUQ93538.1"/>
    </source>
</evidence>
<feature type="chain" id="PRO_5014349299" evidence="1">
    <location>
        <begin position="19"/>
        <end position="324"/>
    </location>
</feature>
<organism evidence="3 4">
    <name type="scientific">Phaeobacter inhibens</name>
    <dbReference type="NCBI Taxonomy" id="221822"/>
    <lineage>
        <taxon>Bacteria</taxon>
        <taxon>Pseudomonadati</taxon>
        <taxon>Pseudomonadota</taxon>
        <taxon>Alphaproteobacteria</taxon>
        <taxon>Rhodobacterales</taxon>
        <taxon>Roseobacteraceae</taxon>
        <taxon>Phaeobacter</taxon>
    </lineage>
</organism>
<gene>
    <name evidence="2" type="ORF">PhaeoP66_00725</name>
    <name evidence="3" type="ORF">PhaeoP88_02637</name>
</gene>
<dbReference type="PANTHER" id="PTHR36234">
    <property type="entry name" value="LYSYL ENDOPEPTIDASE"/>
    <property type="match status" value="1"/>
</dbReference>
<keyword evidence="1" id="KW-0732">Signal</keyword>
<dbReference type="EMBL" id="CP010705">
    <property type="protein sequence ID" value="AUQ93538.1"/>
    <property type="molecule type" value="Genomic_DNA"/>
</dbReference>
<feature type="signal peptide" evidence="1">
    <location>
        <begin position="1"/>
        <end position="18"/>
    </location>
</feature>
<sequence precursor="true">MRFLFITALVSLSTPTFAEDILYEPQYWNDESLFLNESSDNFIESILADNINFEPLIVYHENSLIRTLARPVGRLKIQYPSGKFTTCTASLVAEDLIITNNHCVPGTGRHGAVQAAKLEMGYYSDEGNNPEFMSFEVNTDPMSTSIQLDYSLLRVEGEPGTIFGTVQLGLRQPENTEQLLVIHHPGGRIKHATRGRCRAGRVTSAPRGSLSHKCDTLPGSSGAPIFSDRNELVAIHCCGTQVTGRNAFNEGKLLSKISEHAGSNLPINEGADVAQIDGSEIKVDGEEILASATSEPKNAEEDFDQCLSLAYLSRDPEAIINCVN</sequence>
<evidence type="ECO:0000313" key="5">
    <source>
        <dbReference type="Proteomes" id="UP000236536"/>
    </source>
</evidence>
<reference evidence="3 4" key="1">
    <citation type="journal article" date="2017" name="Front. Microbiol.">
        <title>Phaeobacter piscinae sp. nov., a species of the Roseobacter group and potential aquaculture probiont.</title>
        <authorList>
            <person name="Sonnenschein E.C."/>
            <person name="Phippen C.B.W."/>
            <person name="Nielsen K.F."/>
            <person name="Mateiu R.V."/>
            <person name="Melchiorsen J."/>
            <person name="Gram L."/>
            <person name="Overmann J."/>
            <person name="Freese H.M."/>
        </authorList>
    </citation>
    <scope>NUCLEOTIDE SEQUENCE [LARGE SCALE GENOMIC DNA]</scope>
    <source>
        <strain evidence="3 4">P88</strain>
    </source>
</reference>
<reference evidence="2 5" key="3">
    <citation type="journal article" date="2017" name="Int. J. Syst. Evol. Microbiol.">
        <title>Adaptation of Surface-Associated Bacteria to the Open Ocean: A Genomically Distinct Subpopulation of Phaeobacter gallaeciensis Colonizes Pacific Mesozooplankton.</title>
        <authorList>
            <person name="Freese H.M."/>
            <person name="Methner A."/>
            <person name="Overmann J."/>
        </authorList>
    </citation>
    <scope>NUCLEOTIDE SEQUENCE [LARGE SCALE GENOMIC DNA]</scope>
    <source>
        <strain evidence="2 5">P66</strain>
    </source>
</reference>
<dbReference type="Pfam" id="PF13365">
    <property type="entry name" value="Trypsin_2"/>
    <property type="match status" value="1"/>
</dbReference>
<dbReference type="InterPro" id="IPR043504">
    <property type="entry name" value="Peptidase_S1_PA_chymotrypsin"/>
</dbReference>